<dbReference type="PATRIC" id="fig|857265.3.peg.4060"/>
<organism evidence="1 2">
    <name type="scientific">Amantichitinum ursilacus</name>
    <dbReference type="NCBI Taxonomy" id="857265"/>
    <lineage>
        <taxon>Bacteria</taxon>
        <taxon>Pseudomonadati</taxon>
        <taxon>Pseudomonadota</taxon>
        <taxon>Betaproteobacteria</taxon>
        <taxon>Neisseriales</taxon>
        <taxon>Chitinibacteraceae</taxon>
        <taxon>Amantichitinum</taxon>
    </lineage>
</organism>
<dbReference type="EC" id="3.13.1.3" evidence="1"/>
<evidence type="ECO:0000313" key="1">
    <source>
        <dbReference type="EMBL" id="KPC49605.1"/>
    </source>
</evidence>
<name>A0A0N0GL89_9NEIS</name>
<keyword evidence="1" id="KW-0378">Hydrolase</keyword>
<dbReference type="AlphaFoldDB" id="A0A0N0GL89"/>
<comment type="caution">
    <text evidence="1">The sequence shown here is derived from an EMBL/GenBank/DDBJ whole genome shotgun (WGS) entry which is preliminary data.</text>
</comment>
<dbReference type="EMBL" id="LAQT01000036">
    <property type="protein sequence ID" value="KPC49605.1"/>
    <property type="molecule type" value="Genomic_DNA"/>
</dbReference>
<sequence>MTSTIWYTRCPVPTPLGIAARLGWLDDEFAPDGIAIRSLQDGGVSAAQRRSHVDHTLPHSWRQGGSIPALWARSNGADTRVLGFSWVDESQLIITRANSGIHTLADLRGRRIGLPLRAVDNVDIFRAMALRGFVSALSLAGLGLADVEHVHVPVTDTPDIAINPEQAGARQPSALRSRRLYAAETGALLRGEVDAIYAKGSLGLELAYMVGARVLVDIGFHPDPQIRVNNGSPRPITLDAAALQQHPEHARRFLRRIVEVGDWARQHPDHAIDWLAGETASAPDWVRLAYGARVHEGLATTLDDATLRAFDEFKHFLLQHQFLPADFSVRDWVDPAPLADVLEQLHARAA</sequence>
<gene>
    <name evidence="1" type="primary">soxB_2</name>
    <name evidence="1" type="ORF">WG78_19820</name>
</gene>
<dbReference type="STRING" id="857265.WG78_19820"/>
<dbReference type="Gene3D" id="3.40.190.10">
    <property type="entry name" value="Periplasmic binding protein-like II"/>
    <property type="match status" value="1"/>
</dbReference>
<keyword evidence="2" id="KW-1185">Reference proteome</keyword>
<dbReference type="Gene3D" id="3.40.190.270">
    <property type="match status" value="1"/>
</dbReference>
<dbReference type="GO" id="GO:0018740">
    <property type="term" value="F:2'-hydroxybiphenyl-2-sulfinate desulfinase activity"/>
    <property type="evidence" value="ECO:0007669"/>
    <property type="project" value="UniProtKB-EC"/>
</dbReference>
<proteinExistence type="predicted"/>
<dbReference type="PANTHER" id="PTHR30024">
    <property type="entry name" value="ALIPHATIC SULFONATES-BINDING PROTEIN-RELATED"/>
    <property type="match status" value="1"/>
</dbReference>
<protein>
    <submittedName>
        <fullName evidence="1">2'-hydroxybiphenyl-2-sulfinate desulfinase</fullName>
        <ecNumber evidence="1">3.13.1.3</ecNumber>
    </submittedName>
</protein>
<dbReference type="Proteomes" id="UP000037939">
    <property type="component" value="Unassembled WGS sequence"/>
</dbReference>
<accession>A0A0N0GL89</accession>
<dbReference type="SUPFAM" id="SSF53850">
    <property type="entry name" value="Periplasmic binding protein-like II"/>
    <property type="match status" value="1"/>
</dbReference>
<evidence type="ECO:0000313" key="2">
    <source>
        <dbReference type="Proteomes" id="UP000037939"/>
    </source>
</evidence>
<dbReference type="RefSeq" id="WP_053939539.1">
    <property type="nucleotide sequence ID" value="NZ_LAQT01000036.1"/>
</dbReference>
<reference evidence="1 2" key="1">
    <citation type="submission" date="2015-07" db="EMBL/GenBank/DDBJ databases">
        <title>Draft genome sequence of the Amantichitinum ursilacus IGB-41, a new chitin-degrading bacterium.</title>
        <authorList>
            <person name="Kirstahler P."/>
            <person name="Guenther M."/>
            <person name="Grumaz C."/>
            <person name="Rupp S."/>
            <person name="Zibek S."/>
            <person name="Sohn K."/>
        </authorList>
    </citation>
    <scope>NUCLEOTIDE SEQUENCE [LARGE SCALE GENOMIC DNA]</scope>
    <source>
        <strain evidence="1 2">IGB-41</strain>
    </source>
</reference>
<dbReference type="OrthoDB" id="7467011at2"/>